<organism evidence="1 2">
    <name type="scientific">Rhynchophorus ferrugineus</name>
    <name type="common">Red palm weevil</name>
    <name type="synonym">Curculio ferrugineus</name>
    <dbReference type="NCBI Taxonomy" id="354439"/>
    <lineage>
        <taxon>Eukaryota</taxon>
        <taxon>Metazoa</taxon>
        <taxon>Ecdysozoa</taxon>
        <taxon>Arthropoda</taxon>
        <taxon>Hexapoda</taxon>
        <taxon>Insecta</taxon>
        <taxon>Pterygota</taxon>
        <taxon>Neoptera</taxon>
        <taxon>Endopterygota</taxon>
        <taxon>Coleoptera</taxon>
        <taxon>Polyphaga</taxon>
        <taxon>Cucujiformia</taxon>
        <taxon>Curculionidae</taxon>
        <taxon>Dryophthorinae</taxon>
        <taxon>Rhynchophorus</taxon>
    </lineage>
</organism>
<dbReference type="OrthoDB" id="6418794at2759"/>
<keyword evidence="2" id="KW-1185">Reference proteome</keyword>
<evidence type="ECO:0000313" key="1">
    <source>
        <dbReference type="EMBL" id="KAF7275190.1"/>
    </source>
</evidence>
<dbReference type="EMBL" id="JAACXV010011106">
    <property type="protein sequence ID" value="KAF7275190.1"/>
    <property type="molecule type" value="Genomic_DNA"/>
</dbReference>
<gene>
    <name evidence="1" type="ORF">GWI33_012097</name>
</gene>
<protein>
    <recommendedName>
        <fullName evidence="3">Fibronectin type-III domain-containing protein</fullName>
    </recommendedName>
</protein>
<comment type="caution">
    <text evidence="1">The sequence shown here is derived from an EMBL/GenBank/DDBJ whole genome shotgun (WGS) entry which is preliminary data.</text>
</comment>
<evidence type="ECO:0008006" key="3">
    <source>
        <dbReference type="Google" id="ProtNLM"/>
    </source>
</evidence>
<reference evidence="1" key="1">
    <citation type="submission" date="2020-08" db="EMBL/GenBank/DDBJ databases">
        <title>Genome sequencing and assembly of the red palm weevil Rhynchophorus ferrugineus.</title>
        <authorList>
            <person name="Dias G.B."/>
            <person name="Bergman C.M."/>
            <person name="Manee M."/>
        </authorList>
    </citation>
    <scope>NUCLEOTIDE SEQUENCE</scope>
    <source>
        <strain evidence="1">AA-2017</strain>
        <tissue evidence="1">Whole larva</tissue>
    </source>
</reference>
<dbReference type="AlphaFoldDB" id="A0A834MCR7"/>
<evidence type="ECO:0000313" key="2">
    <source>
        <dbReference type="Proteomes" id="UP000625711"/>
    </source>
</evidence>
<accession>A0A834MCR7</accession>
<feature type="non-terminal residue" evidence="1">
    <location>
        <position position="1"/>
    </location>
</feature>
<proteinExistence type="predicted"/>
<sequence length="171" mass="20085">NTLFVEVEPHQPYPPTTPSFEYKINYNITNKNDYFEKECSKPRYPYVPQTTMKIDMFDDDFYILNETDDNIITKTTTEDSEEQSKTNDLCLVKTLIKWIPDVGNNPGEYFYVKYRFKGSKKWTDTLPELSEDFIILDNFNACRSYEIILVAVDGQYKTESDMQETPVVVFA</sequence>
<dbReference type="Proteomes" id="UP000625711">
    <property type="component" value="Unassembled WGS sequence"/>
</dbReference>
<name>A0A834MCR7_RHYFE</name>